<reference evidence="2 3" key="1">
    <citation type="submission" date="2020-04" db="EMBL/GenBank/DDBJ databases">
        <title>Genome sequencing of Rosenbergiella species.</title>
        <authorList>
            <person name="Alvarez-Perez S."/>
            <person name="Lievens B."/>
        </authorList>
    </citation>
    <scope>NUCLEOTIDE SEQUENCE [LARGE SCALE GENOMIC DNA]</scope>
    <source>
        <strain evidence="2 3">S61</strain>
    </source>
</reference>
<keyword evidence="3" id="KW-1185">Reference proteome</keyword>
<dbReference type="EMBL" id="JABBFR010000023">
    <property type="protein sequence ID" value="MBT0725448.1"/>
    <property type="molecule type" value="Genomic_DNA"/>
</dbReference>
<feature type="domain" description="DUF551" evidence="1">
    <location>
        <begin position="3"/>
        <end position="59"/>
    </location>
</feature>
<protein>
    <submittedName>
        <fullName evidence="2">DUF551 domain-containing protein</fullName>
    </submittedName>
</protein>
<dbReference type="Proteomes" id="UP000790096">
    <property type="component" value="Unassembled WGS sequence"/>
</dbReference>
<dbReference type="Pfam" id="PF04448">
    <property type="entry name" value="DUF551"/>
    <property type="match status" value="1"/>
</dbReference>
<comment type="caution">
    <text evidence="2">The sequence shown here is derived from an EMBL/GenBank/DDBJ whole genome shotgun (WGS) entry which is preliminary data.</text>
</comment>
<proteinExistence type="predicted"/>
<organism evidence="2 3">
    <name type="scientific">Rosenbergiella gaditana</name>
    <dbReference type="NCBI Taxonomy" id="2726987"/>
    <lineage>
        <taxon>Bacteria</taxon>
        <taxon>Pseudomonadati</taxon>
        <taxon>Pseudomonadota</taxon>
        <taxon>Gammaproteobacteria</taxon>
        <taxon>Enterobacterales</taxon>
        <taxon>Erwiniaceae</taxon>
        <taxon>Rosenbergiella</taxon>
    </lineage>
</organism>
<evidence type="ECO:0000313" key="2">
    <source>
        <dbReference type="EMBL" id="MBT0725448.1"/>
    </source>
</evidence>
<sequence length="61" mass="7028">MDWIKCSERMPDDESYVVIINRHRELVAGCVNGYWLDTDDGAGMNMNQAVYWIPLPPNPTE</sequence>
<dbReference type="InterPro" id="IPR007539">
    <property type="entry name" value="DUF551"/>
</dbReference>
<name>A0ABS5T118_9GAMM</name>
<gene>
    <name evidence="2" type="ORF">HH682_13680</name>
</gene>
<accession>A0ABS5T118</accession>
<dbReference type="RefSeq" id="WP_214238087.1">
    <property type="nucleotide sequence ID" value="NZ_JABBFR010000023.1"/>
</dbReference>
<evidence type="ECO:0000313" key="3">
    <source>
        <dbReference type="Proteomes" id="UP000790096"/>
    </source>
</evidence>
<evidence type="ECO:0000259" key="1">
    <source>
        <dbReference type="Pfam" id="PF04448"/>
    </source>
</evidence>